<keyword evidence="2" id="KW-1185">Reference proteome</keyword>
<organism evidence="1 2">
    <name type="scientific">Tenebrio molitor</name>
    <name type="common">Yellow mealworm beetle</name>
    <dbReference type="NCBI Taxonomy" id="7067"/>
    <lineage>
        <taxon>Eukaryota</taxon>
        <taxon>Metazoa</taxon>
        <taxon>Ecdysozoa</taxon>
        <taxon>Arthropoda</taxon>
        <taxon>Hexapoda</taxon>
        <taxon>Insecta</taxon>
        <taxon>Pterygota</taxon>
        <taxon>Neoptera</taxon>
        <taxon>Endopterygota</taxon>
        <taxon>Coleoptera</taxon>
        <taxon>Polyphaga</taxon>
        <taxon>Cucujiformia</taxon>
        <taxon>Tenebrionidae</taxon>
        <taxon>Tenebrio</taxon>
    </lineage>
</organism>
<dbReference type="CDD" id="cd00303">
    <property type="entry name" value="retropepsin_like"/>
    <property type="match status" value="1"/>
</dbReference>
<dbReference type="InterPro" id="IPR021109">
    <property type="entry name" value="Peptidase_aspartic_dom_sf"/>
</dbReference>
<reference evidence="1" key="1">
    <citation type="journal article" date="2020" name="J Insects Food Feed">
        <title>The yellow mealworm (Tenebrio molitor) genome: a resource for the emerging insects as food and feed industry.</title>
        <authorList>
            <person name="Eriksson T."/>
            <person name="Andere A."/>
            <person name="Kelstrup H."/>
            <person name="Emery V."/>
            <person name="Picard C."/>
        </authorList>
    </citation>
    <scope>NUCLEOTIDE SEQUENCE</scope>
    <source>
        <strain evidence="1">Stoneville</strain>
        <tissue evidence="1">Whole head</tissue>
    </source>
</reference>
<name>A0A8J6HJY4_TENMO</name>
<evidence type="ECO:0000313" key="2">
    <source>
        <dbReference type="Proteomes" id="UP000719412"/>
    </source>
</evidence>
<dbReference type="Proteomes" id="UP000719412">
    <property type="component" value="Unassembled WGS sequence"/>
</dbReference>
<proteinExistence type="predicted"/>
<protein>
    <submittedName>
        <fullName evidence="1">Uncharacterized protein</fullName>
    </submittedName>
</protein>
<accession>A0A8J6HJY4</accession>
<dbReference type="AlphaFoldDB" id="A0A8J6HJY4"/>
<dbReference type="EMBL" id="JABDTM020022226">
    <property type="protein sequence ID" value="KAH0816004.1"/>
    <property type="molecule type" value="Genomic_DNA"/>
</dbReference>
<evidence type="ECO:0000313" key="1">
    <source>
        <dbReference type="EMBL" id="KAH0816004.1"/>
    </source>
</evidence>
<reference evidence="1" key="2">
    <citation type="submission" date="2021-08" db="EMBL/GenBank/DDBJ databases">
        <authorList>
            <person name="Eriksson T."/>
        </authorList>
    </citation>
    <scope>NUCLEOTIDE SEQUENCE</scope>
    <source>
        <strain evidence="1">Stoneville</strain>
        <tissue evidence="1">Whole head</tissue>
    </source>
</reference>
<sequence length="216" mass="24525">MFWENTMDLTGGKIRIWNSTLLLIVHEQENLFINKTLAKYNLPHSTVSANAAEELLQFDAQYDLKLAPYLCRSILTPNTFEKMNVSLAFNKGYDWRAEGDVHLELATKNEATRSLGVVYVDIVIGDITYPRTRFFVVPDLRDDVILGHEWLEAVKATLCYAQQCVAPPLIGRGPWRRCDSTWIAAPCPSYSQRVYSTSSPRLTTPASWTLYVSLCV</sequence>
<dbReference type="Gene3D" id="2.40.70.10">
    <property type="entry name" value="Acid Proteases"/>
    <property type="match status" value="1"/>
</dbReference>
<comment type="caution">
    <text evidence="1">The sequence shown here is derived from an EMBL/GenBank/DDBJ whole genome shotgun (WGS) entry which is preliminary data.</text>
</comment>
<gene>
    <name evidence="1" type="ORF">GEV33_006787</name>
</gene>